<organism evidence="2 3">
    <name type="scientific">Daphnia sinensis</name>
    <dbReference type="NCBI Taxonomy" id="1820382"/>
    <lineage>
        <taxon>Eukaryota</taxon>
        <taxon>Metazoa</taxon>
        <taxon>Ecdysozoa</taxon>
        <taxon>Arthropoda</taxon>
        <taxon>Crustacea</taxon>
        <taxon>Branchiopoda</taxon>
        <taxon>Diplostraca</taxon>
        <taxon>Cladocera</taxon>
        <taxon>Anomopoda</taxon>
        <taxon>Daphniidae</taxon>
        <taxon>Daphnia</taxon>
        <taxon>Daphnia similis group</taxon>
    </lineage>
</organism>
<name>A0AAD5PKT5_9CRUS</name>
<feature type="region of interest" description="Disordered" evidence="1">
    <location>
        <begin position="1"/>
        <end position="20"/>
    </location>
</feature>
<comment type="caution">
    <text evidence="2">The sequence shown here is derived from an EMBL/GenBank/DDBJ whole genome shotgun (WGS) entry which is preliminary data.</text>
</comment>
<protein>
    <submittedName>
        <fullName evidence="2">Uncharacterized protein</fullName>
    </submittedName>
</protein>
<evidence type="ECO:0000313" key="3">
    <source>
        <dbReference type="Proteomes" id="UP000820818"/>
    </source>
</evidence>
<reference evidence="2" key="1">
    <citation type="submission" date="2022-05" db="EMBL/GenBank/DDBJ databases">
        <title>A multi-omics perspective on studying reproductive biology in Daphnia sinensis.</title>
        <authorList>
            <person name="Jia J."/>
        </authorList>
    </citation>
    <scope>NUCLEOTIDE SEQUENCE</scope>
    <source>
        <strain evidence="2">WSL</strain>
    </source>
</reference>
<dbReference type="AlphaFoldDB" id="A0AAD5PKT5"/>
<evidence type="ECO:0000256" key="1">
    <source>
        <dbReference type="SAM" id="MobiDB-lite"/>
    </source>
</evidence>
<dbReference type="Proteomes" id="UP000820818">
    <property type="component" value="Unassembled WGS sequence"/>
</dbReference>
<proteinExistence type="predicted"/>
<dbReference type="EMBL" id="WJBH02000290">
    <property type="protein sequence ID" value="KAI9549692.1"/>
    <property type="molecule type" value="Genomic_DNA"/>
</dbReference>
<sequence length="217" mass="24672">MSQSVAKRTRPTPPPVPDIKTTYTITQVSGYVLALTMRRDFKYRSVYALRDITPAKATAVIRPTSAGVRLLTLRIQDSDWCDNLEEGYLVDADIPMPEMVGHRAADMYVGELQWENPVKADAARVFWETFEKMYMGDKLAGRAKWAAWAYFDGPEDKPLQVDLDTYQVAKRPRTEVDVGDHESESELEDYDNVDVEQHPCPCSAAELVSMRMWSTVE</sequence>
<keyword evidence="3" id="KW-1185">Reference proteome</keyword>
<gene>
    <name evidence="2" type="ORF">GHT06_003878</name>
</gene>
<accession>A0AAD5PKT5</accession>
<evidence type="ECO:0000313" key="2">
    <source>
        <dbReference type="EMBL" id="KAI9549692.1"/>
    </source>
</evidence>